<gene>
    <name evidence="1" type="ORF">APLA_LOCUS14031</name>
</gene>
<dbReference type="EMBL" id="CADEBD010000370">
    <property type="protein sequence ID" value="CAB3252537.1"/>
    <property type="molecule type" value="Genomic_DNA"/>
</dbReference>
<accession>A0A8S1AVH7</accession>
<evidence type="ECO:0000313" key="2">
    <source>
        <dbReference type="Proteomes" id="UP000494256"/>
    </source>
</evidence>
<dbReference type="AlphaFoldDB" id="A0A8S1AVH7"/>
<evidence type="ECO:0000313" key="1">
    <source>
        <dbReference type="EMBL" id="CAB3252537.1"/>
    </source>
</evidence>
<sequence length="145" mass="16426">MYPLPCITTNKYSGVVHVRGSLRGMPQNEYYLMPGEYEIENGEVRILVQNLSDSTVRLGKDTLITRTPCTRDYLSVNLLDFENDETNSVFNYGKQLSENEVNKLKALLKKYEACFSDNLMDLGLTNVVQMEIEVTDSQRSNLSGA</sequence>
<comment type="caution">
    <text evidence="1">The sequence shown here is derived from an EMBL/GenBank/DDBJ whole genome shotgun (WGS) entry which is preliminary data.</text>
</comment>
<reference evidence="1 2" key="1">
    <citation type="submission" date="2020-04" db="EMBL/GenBank/DDBJ databases">
        <authorList>
            <person name="Wallbank WR R."/>
            <person name="Pardo Diaz C."/>
            <person name="Kozak K."/>
            <person name="Martin S."/>
            <person name="Jiggins C."/>
            <person name="Moest M."/>
            <person name="Warren A I."/>
            <person name="Byers J.R.P. K."/>
            <person name="Montejo-Kovacevich G."/>
            <person name="Yen C E."/>
        </authorList>
    </citation>
    <scope>NUCLEOTIDE SEQUENCE [LARGE SCALE GENOMIC DNA]</scope>
</reference>
<protein>
    <submittedName>
        <fullName evidence="1">Uncharacterized protein</fullName>
    </submittedName>
</protein>
<organism evidence="1 2">
    <name type="scientific">Arctia plantaginis</name>
    <name type="common">Wood tiger moth</name>
    <name type="synonym">Phalaena plantaginis</name>
    <dbReference type="NCBI Taxonomy" id="874455"/>
    <lineage>
        <taxon>Eukaryota</taxon>
        <taxon>Metazoa</taxon>
        <taxon>Ecdysozoa</taxon>
        <taxon>Arthropoda</taxon>
        <taxon>Hexapoda</taxon>
        <taxon>Insecta</taxon>
        <taxon>Pterygota</taxon>
        <taxon>Neoptera</taxon>
        <taxon>Endopterygota</taxon>
        <taxon>Lepidoptera</taxon>
        <taxon>Glossata</taxon>
        <taxon>Ditrysia</taxon>
        <taxon>Noctuoidea</taxon>
        <taxon>Erebidae</taxon>
        <taxon>Arctiinae</taxon>
        <taxon>Arctia</taxon>
    </lineage>
</organism>
<proteinExistence type="predicted"/>
<name>A0A8S1AVH7_ARCPL</name>
<dbReference type="Proteomes" id="UP000494256">
    <property type="component" value="Unassembled WGS sequence"/>
</dbReference>